<feature type="region of interest" description="Disordered" evidence="10">
    <location>
        <begin position="85"/>
        <end position="113"/>
    </location>
</feature>
<keyword evidence="3" id="KW-0813">Transport</keyword>
<evidence type="ECO:0000256" key="9">
    <source>
        <dbReference type="ARBA" id="ARBA00023136"/>
    </source>
</evidence>
<dbReference type="PANTHER" id="PTHR33909">
    <property type="entry name" value="SEC TRANSLOCON ACCESSORY COMPLEX SUBUNIT YAJC"/>
    <property type="match status" value="1"/>
</dbReference>
<dbReference type="RefSeq" id="WP_083409163.1">
    <property type="nucleotide sequence ID" value="NZ_LT629971.1"/>
</dbReference>
<evidence type="ECO:0000256" key="3">
    <source>
        <dbReference type="ARBA" id="ARBA00022448"/>
    </source>
</evidence>
<dbReference type="SMART" id="SM01323">
    <property type="entry name" value="YajC"/>
    <property type="match status" value="1"/>
</dbReference>
<comment type="subcellular location">
    <subcellularLocation>
        <location evidence="1">Cell membrane</location>
        <topology evidence="1">Single-pass membrane protein</topology>
    </subcellularLocation>
</comment>
<keyword evidence="9" id="KW-0472">Membrane</keyword>
<evidence type="ECO:0000256" key="1">
    <source>
        <dbReference type="ARBA" id="ARBA00004162"/>
    </source>
</evidence>
<comment type="similarity">
    <text evidence="2">Belongs to the YajC family.</text>
</comment>
<feature type="compositionally biased region" description="Acidic residues" evidence="10">
    <location>
        <begin position="85"/>
        <end position="95"/>
    </location>
</feature>
<evidence type="ECO:0000256" key="10">
    <source>
        <dbReference type="SAM" id="MobiDB-lite"/>
    </source>
</evidence>
<reference evidence="12" key="1">
    <citation type="submission" date="2016-10" db="EMBL/GenBank/DDBJ databases">
        <authorList>
            <person name="Varghese N."/>
            <person name="Submissions S."/>
        </authorList>
    </citation>
    <scope>NUCLEOTIDE SEQUENCE [LARGE SCALE GENOMIC DNA]</scope>
    <source>
        <strain evidence="12">DSM 45405</strain>
    </source>
</reference>
<protein>
    <submittedName>
        <fullName evidence="11">Protein translocase subunit yajC</fullName>
    </submittedName>
</protein>
<evidence type="ECO:0000256" key="8">
    <source>
        <dbReference type="ARBA" id="ARBA00023010"/>
    </source>
</evidence>
<evidence type="ECO:0000256" key="5">
    <source>
        <dbReference type="ARBA" id="ARBA00022692"/>
    </source>
</evidence>
<dbReference type="Pfam" id="PF02699">
    <property type="entry name" value="YajC"/>
    <property type="match status" value="1"/>
</dbReference>
<dbReference type="Proteomes" id="UP000182915">
    <property type="component" value="Chromosome I"/>
</dbReference>
<dbReference type="PRINTS" id="PR01853">
    <property type="entry name" value="YAJCTRNLCASE"/>
</dbReference>
<keyword evidence="7" id="KW-1133">Transmembrane helix</keyword>
<evidence type="ECO:0000256" key="7">
    <source>
        <dbReference type="ARBA" id="ARBA00022989"/>
    </source>
</evidence>
<keyword evidence="6" id="KW-0653">Protein transport</keyword>
<dbReference type="InterPro" id="IPR003849">
    <property type="entry name" value="Preprotein_translocase_YajC"/>
</dbReference>
<evidence type="ECO:0000313" key="11">
    <source>
        <dbReference type="EMBL" id="SEH82988.1"/>
    </source>
</evidence>
<dbReference type="OrthoDB" id="2200301at2"/>
<accession>A0A1H6LET8</accession>
<evidence type="ECO:0000256" key="2">
    <source>
        <dbReference type="ARBA" id="ARBA00006742"/>
    </source>
</evidence>
<organism evidence="11 12">
    <name type="scientific">Mycolicibacterium rutilum</name>
    <name type="common">Mycobacterium rutilum</name>
    <dbReference type="NCBI Taxonomy" id="370526"/>
    <lineage>
        <taxon>Bacteria</taxon>
        <taxon>Bacillati</taxon>
        <taxon>Actinomycetota</taxon>
        <taxon>Actinomycetes</taxon>
        <taxon>Mycobacteriales</taxon>
        <taxon>Mycobacteriaceae</taxon>
        <taxon>Mycolicibacterium</taxon>
    </lineage>
</organism>
<evidence type="ECO:0000256" key="4">
    <source>
        <dbReference type="ARBA" id="ARBA00022475"/>
    </source>
</evidence>
<dbReference type="AlphaFoldDB" id="A0A1H6LET8"/>
<keyword evidence="12" id="KW-1185">Reference proteome</keyword>
<keyword evidence="4" id="KW-1003">Cell membrane</keyword>
<gene>
    <name evidence="11" type="ORF">SAMN04489835_4635</name>
</gene>
<dbReference type="STRING" id="370526.SAMN04489835_4635"/>
<sequence>MDLVVFLPLLIVLGAFMFFASRRQKKAMQATIDLHNSLQIGDRVHTTSGLQGTIVGITDDDVELEIAPGVVTTWMKLAVRDRITEDDEFDDDTAEPESTATELTDTPNTKTDG</sequence>
<dbReference type="GO" id="GO:0005886">
    <property type="term" value="C:plasma membrane"/>
    <property type="evidence" value="ECO:0007669"/>
    <property type="project" value="UniProtKB-SubCell"/>
</dbReference>
<evidence type="ECO:0000256" key="6">
    <source>
        <dbReference type="ARBA" id="ARBA00022927"/>
    </source>
</evidence>
<proteinExistence type="inferred from homology"/>
<dbReference type="EMBL" id="LT629971">
    <property type="protein sequence ID" value="SEH82988.1"/>
    <property type="molecule type" value="Genomic_DNA"/>
</dbReference>
<keyword evidence="8" id="KW-0811">Translocation</keyword>
<evidence type="ECO:0000313" key="12">
    <source>
        <dbReference type="Proteomes" id="UP000182915"/>
    </source>
</evidence>
<name>A0A1H6LET8_MYCRU</name>
<dbReference type="NCBIfam" id="TIGR00739">
    <property type="entry name" value="yajC"/>
    <property type="match status" value="1"/>
</dbReference>
<dbReference type="PANTHER" id="PTHR33909:SF1">
    <property type="entry name" value="SEC TRANSLOCON ACCESSORY COMPLEX SUBUNIT YAJC"/>
    <property type="match status" value="1"/>
</dbReference>
<keyword evidence="5" id="KW-0812">Transmembrane</keyword>
<dbReference type="GO" id="GO:0015031">
    <property type="term" value="P:protein transport"/>
    <property type="evidence" value="ECO:0007669"/>
    <property type="project" value="UniProtKB-KW"/>
</dbReference>
<feature type="compositionally biased region" description="Polar residues" evidence="10">
    <location>
        <begin position="96"/>
        <end position="113"/>
    </location>
</feature>